<dbReference type="Gene3D" id="3.40.50.2300">
    <property type="match status" value="1"/>
</dbReference>
<feature type="modified residue" description="4-aspartylphosphate" evidence="17">
    <location>
        <position position="53"/>
    </location>
</feature>
<comment type="similarity">
    <text evidence="3">In the N-terminal section; belongs to the phytochrome family.</text>
</comment>
<dbReference type="PROSITE" id="PS50109">
    <property type="entry name" value="HIS_KIN"/>
    <property type="match status" value="1"/>
</dbReference>
<dbReference type="SMART" id="SM00387">
    <property type="entry name" value="HATPase_c"/>
    <property type="match status" value="1"/>
</dbReference>
<dbReference type="PRINTS" id="PR00344">
    <property type="entry name" value="BCTRLSENSOR"/>
</dbReference>
<name>A0A1Z4LJ05_9CYAN</name>
<evidence type="ECO:0000256" key="14">
    <source>
        <dbReference type="ARBA" id="ARBA00023012"/>
    </source>
</evidence>
<evidence type="ECO:0000256" key="12">
    <source>
        <dbReference type="ARBA" id="ARBA00022777"/>
    </source>
</evidence>
<evidence type="ECO:0000259" key="19">
    <source>
        <dbReference type="PROSITE" id="PS50046"/>
    </source>
</evidence>
<keyword evidence="18" id="KW-0175">Coiled coil</keyword>
<dbReference type="InterPro" id="IPR011006">
    <property type="entry name" value="CheY-like_superfamily"/>
</dbReference>
<dbReference type="AlphaFoldDB" id="A0A1Z4LJ05"/>
<evidence type="ECO:0000256" key="11">
    <source>
        <dbReference type="ARBA" id="ARBA00022741"/>
    </source>
</evidence>
<feature type="domain" description="PAC" evidence="23">
    <location>
        <begin position="641"/>
        <end position="694"/>
    </location>
</feature>
<dbReference type="SMART" id="SM00065">
    <property type="entry name" value="GAF"/>
    <property type="match status" value="2"/>
</dbReference>
<dbReference type="PANTHER" id="PTHR43304:SF1">
    <property type="entry name" value="PAC DOMAIN-CONTAINING PROTEIN"/>
    <property type="match status" value="1"/>
</dbReference>
<evidence type="ECO:0000256" key="16">
    <source>
        <dbReference type="ARBA" id="ARBA00055745"/>
    </source>
</evidence>
<dbReference type="GO" id="GO:0000155">
    <property type="term" value="F:phosphorelay sensor kinase activity"/>
    <property type="evidence" value="ECO:0007669"/>
    <property type="project" value="InterPro"/>
</dbReference>
<evidence type="ECO:0000256" key="10">
    <source>
        <dbReference type="ARBA" id="ARBA00022737"/>
    </source>
</evidence>
<dbReference type="InterPro" id="IPR001789">
    <property type="entry name" value="Sig_transdc_resp-reg_receiver"/>
</dbReference>
<organism evidence="24 25">
    <name type="scientific">Calothrix parasitica NIES-267</name>
    <dbReference type="NCBI Taxonomy" id="1973488"/>
    <lineage>
        <taxon>Bacteria</taxon>
        <taxon>Bacillati</taxon>
        <taxon>Cyanobacteriota</taxon>
        <taxon>Cyanophyceae</taxon>
        <taxon>Nostocales</taxon>
        <taxon>Calotrichaceae</taxon>
        <taxon>Calothrix</taxon>
    </lineage>
</organism>
<gene>
    <name evidence="24" type="ORF">NIES267_06390</name>
</gene>
<dbReference type="Pfam" id="PF00512">
    <property type="entry name" value="HisKA"/>
    <property type="match status" value="1"/>
</dbReference>
<dbReference type="InterPro" id="IPR036097">
    <property type="entry name" value="HisK_dim/P_sf"/>
</dbReference>
<dbReference type="InterPro" id="IPR003018">
    <property type="entry name" value="GAF"/>
</dbReference>
<evidence type="ECO:0000256" key="7">
    <source>
        <dbReference type="ARBA" id="ARBA00022553"/>
    </source>
</evidence>
<dbReference type="Pfam" id="PF08447">
    <property type="entry name" value="PAS_3"/>
    <property type="match status" value="3"/>
</dbReference>
<comment type="catalytic activity">
    <reaction evidence="1">
        <text>ATP + protein L-histidine = ADP + protein N-phospho-L-histidine.</text>
        <dbReference type="EC" id="2.7.13.3"/>
    </reaction>
</comment>
<dbReference type="SUPFAM" id="SSF55781">
    <property type="entry name" value="GAF domain-like"/>
    <property type="match status" value="2"/>
</dbReference>
<feature type="coiled-coil region" evidence="18">
    <location>
        <begin position="844"/>
        <end position="881"/>
    </location>
</feature>
<reference evidence="24 25" key="1">
    <citation type="submission" date="2017-06" db="EMBL/GenBank/DDBJ databases">
        <title>Genome sequencing of cyanobaciteial culture collection at National Institute for Environmental Studies (NIES).</title>
        <authorList>
            <person name="Hirose Y."/>
            <person name="Shimura Y."/>
            <person name="Fujisawa T."/>
            <person name="Nakamura Y."/>
            <person name="Kawachi M."/>
        </authorList>
    </citation>
    <scope>NUCLEOTIDE SEQUENCE [LARGE SCALE GENOMIC DNA]</scope>
    <source>
        <strain evidence="24 25">NIES-267</strain>
    </source>
</reference>
<evidence type="ECO:0000313" key="24">
    <source>
        <dbReference type="EMBL" id="BAY81164.1"/>
    </source>
</evidence>
<dbReference type="OrthoDB" id="9778628at2"/>
<evidence type="ECO:0000256" key="2">
    <source>
        <dbReference type="ARBA" id="ARBA00004429"/>
    </source>
</evidence>
<dbReference type="InterPro" id="IPR036890">
    <property type="entry name" value="HATPase_C_sf"/>
</dbReference>
<keyword evidence="25" id="KW-1185">Reference proteome</keyword>
<evidence type="ECO:0000256" key="3">
    <source>
        <dbReference type="ARBA" id="ARBA00006402"/>
    </source>
</evidence>
<dbReference type="PROSITE" id="PS50113">
    <property type="entry name" value="PAC"/>
    <property type="match status" value="3"/>
</dbReference>
<keyword evidence="9" id="KW-0812">Transmembrane</keyword>
<dbReference type="SUPFAM" id="SSF47384">
    <property type="entry name" value="Homodimeric domain of signal transducing histidine kinase"/>
    <property type="match status" value="1"/>
</dbReference>
<dbReference type="SUPFAM" id="SSF52172">
    <property type="entry name" value="CheY-like"/>
    <property type="match status" value="1"/>
</dbReference>
<dbReference type="Gene3D" id="3.30.565.10">
    <property type="entry name" value="Histidine kinase-like ATPase, C-terminal domain"/>
    <property type="match status" value="1"/>
</dbReference>
<dbReference type="Pfam" id="PF00072">
    <property type="entry name" value="Response_reg"/>
    <property type="match status" value="1"/>
</dbReference>
<keyword evidence="11" id="KW-0547">Nucleotide-binding</keyword>
<feature type="domain" description="PAC" evidence="23">
    <location>
        <begin position="512"/>
        <end position="564"/>
    </location>
</feature>
<keyword evidence="13" id="KW-1133">Transmembrane helix</keyword>
<feature type="domain" description="Histidine kinase" evidence="20">
    <location>
        <begin position="884"/>
        <end position="1102"/>
    </location>
</feature>
<evidence type="ECO:0000256" key="9">
    <source>
        <dbReference type="ARBA" id="ARBA00022692"/>
    </source>
</evidence>
<dbReference type="SMART" id="SM00086">
    <property type="entry name" value="PAC"/>
    <property type="match status" value="3"/>
</dbReference>
<evidence type="ECO:0000256" key="17">
    <source>
        <dbReference type="PROSITE-ProRule" id="PRU00169"/>
    </source>
</evidence>
<dbReference type="InterPro" id="IPR000014">
    <property type="entry name" value="PAS"/>
</dbReference>
<evidence type="ECO:0000256" key="15">
    <source>
        <dbReference type="ARBA" id="ARBA00023136"/>
    </source>
</evidence>
<keyword evidence="14" id="KW-0902">Two-component regulatory system</keyword>
<dbReference type="PROSITE" id="PS50112">
    <property type="entry name" value="PAS"/>
    <property type="match status" value="3"/>
</dbReference>
<dbReference type="InterPro" id="IPR004358">
    <property type="entry name" value="Sig_transdc_His_kin-like_C"/>
</dbReference>
<dbReference type="PANTHER" id="PTHR43304">
    <property type="entry name" value="PHYTOCHROME-LIKE PROTEIN CPH1"/>
    <property type="match status" value="1"/>
</dbReference>
<feature type="domain" description="PAS" evidence="22">
    <location>
        <begin position="565"/>
        <end position="637"/>
    </location>
</feature>
<dbReference type="Gene3D" id="1.10.287.130">
    <property type="match status" value="1"/>
</dbReference>
<dbReference type="Gene3D" id="2.10.70.100">
    <property type="match status" value="1"/>
</dbReference>
<keyword evidence="15" id="KW-0472">Membrane</keyword>
<evidence type="ECO:0000256" key="6">
    <source>
        <dbReference type="ARBA" id="ARBA00022519"/>
    </source>
</evidence>
<dbReference type="InterPro" id="IPR003594">
    <property type="entry name" value="HATPase_dom"/>
</dbReference>
<dbReference type="Pfam" id="PF02518">
    <property type="entry name" value="HATPase_c"/>
    <property type="match status" value="1"/>
</dbReference>
<feature type="domain" description="PAS" evidence="22">
    <location>
        <begin position="139"/>
        <end position="211"/>
    </location>
</feature>
<dbReference type="InterPro" id="IPR052162">
    <property type="entry name" value="Sensor_kinase/Photoreceptor"/>
</dbReference>
<evidence type="ECO:0000256" key="4">
    <source>
        <dbReference type="ARBA" id="ARBA00012438"/>
    </source>
</evidence>
<keyword evidence="6" id="KW-0997">Cell inner membrane</keyword>
<dbReference type="SMART" id="SM00091">
    <property type="entry name" value="PAS"/>
    <property type="match status" value="3"/>
</dbReference>
<evidence type="ECO:0000259" key="21">
    <source>
        <dbReference type="PROSITE" id="PS50110"/>
    </source>
</evidence>
<dbReference type="InterPro" id="IPR003661">
    <property type="entry name" value="HisK_dim/P_dom"/>
</dbReference>
<keyword evidence="12 24" id="KW-0418">Kinase</keyword>
<keyword evidence="7 17" id="KW-0597">Phosphoprotein</keyword>
<evidence type="ECO:0000259" key="23">
    <source>
        <dbReference type="PROSITE" id="PS50113"/>
    </source>
</evidence>
<dbReference type="InterPro" id="IPR035965">
    <property type="entry name" value="PAS-like_dom_sf"/>
</dbReference>
<dbReference type="InterPro" id="IPR016132">
    <property type="entry name" value="Phyto_chromo_attachment"/>
</dbReference>
<dbReference type="SMART" id="SM00388">
    <property type="entry name" value="HisKA"/>
    <property type="match status" value="1"/>
</dbReference>
<dbReference type="Proteomes" id="UP000218418">
    <property type="component" value="Chromosome"/>
</dbReference>
<comment type="subcellular location">
    <subcellularLocation>
        <location evidence="2">Cell inner membrane</location>
        <topology evidence="2">Multi-pass membrane protein</topology>
    </subcellularLocation>
</comment>
<dbReference type="GO" id="GO:0005886">
    <property type="term" value="C:plasma membrane"/>
    <property type="evidence" value="ECO:0007669"/>
    <property type="project" value="UniProtKB-SubCell"/>
</dbReference>
<dbReference type="InterPro" id="IPR005467">
    <property type="entry name" value="His_kinase_dom"/>
</dbReference>
<protein>
    <recommendedName>
        <fullName evidence="4">histidine kinase</fullName>
        <ecNumber evidence="4">2.7.13.3</ecNumber>
    </recommendedName>
</protein>
<keyword evidence="8" id="KW-0808">Transferase</keyword>
<dbReference type="InterPro" id="IPR001610">
    <property type="entry name" value="PAC"/>
</dbReference>
<dbReference type="SMART" id="SM00448">
    <property type="entry name" value="REC"/>
    <property type="match status" value="1"/>
</dbReference>
<dbReference type="NCBIfam" id="TIGR00229">
    <property type="entry name" value="sensory_box"/>
    <property type="match status" value="3"/>
</dbReference>
<dbReference type="GO" id="GO:0000166">
    <property type="term" value="F:nucleotide binding"/>
    <property type="evidence" value="ECO:0007669"/>
    <property type="project" value="UniProtKB-KW"/>
</dbReference>
<feature type="domain" description="PAC" evidence="23">
    <location>
        <begin position="214"/>
        <end position="266"/>
    </location>
</feature>
<dbReference type="PROSITE" id="PS50046">
    <property type="entry name" value="PHYTOCHROME_2"/>
    <property type="match status" value="1"/>
</dbReference>
<dbReference type="SUPFAM" id="SSF55874">
    <property type="entry name" value="ATPase domain of HSP90 chaperone/DNA topoisomerase II/histidine kinase"/>
    <property type="match status" value="1"/>
</dbReference>
<evidence type="ECO:0000256" key="18">
    <source>
        <dbReference type="SAM" id="Coils"/>
    </source>
</evidence>
<dbReference type="InterPro" id="IPR029016">
    <property type="entry name" value="GAF-like_dom_sf"/>
</dbReference>
<dbReference type="FunFam" id="3.30.565.10:FF:000006">
    <property type="entry name" value="Sensor histidine kinase WalK"/>
    <property type="match status" value="1"/>
</dbReference>
<sequence length="1102" mass="125898">MTNLILVVDDDELTRMQLRELLKSAGYWVAEAGNGEEALAAYSQLQPEIILLDALMPGMDGFACCARLRQLPGGKNIPVLMITALYDQNSVERAFSAGATDYIAKPIQWLVLRSRILRLVEASRTMKKLRQQTEQAQWQEAQLRIALEAAHMGIWDWNIVSNKVTWSDTIKALFGKASSSFDETYESFVSFVHPQDRDLVSRAIQCAIEEGGEYNIEYRVLLPDGNIRWLASQGLVFRNSSGKAMRMSGIDMDITARKKAQQALEVHASQQSLVAELSQAALARMDLNSLMHQAVTTVAQCLDVEYCKILELLPGGNELLLRSGIGWHFGLVGTATVNAAQNSQSGYTIFCEEPVIADDLSNENRFQGSQLLADHNVVSGISVIIHGKDRPFGVLGAHTTKKRRFNRDDIFFLQAIANVLATAIERQRMEDALRESEERWQLAIRGNNDGIWDWNIKSNQVFRSARSKEMLGYQDEEIGDNLDEWLSRVHPNDIDLLRLTIQNHFDQRTPFYISEHRLQCKNGNYKWILERGQALWDASGNVVRMAGSHTDITERKLAEEKLRQSEQRFQLLACATNDAVWDWDLLTDKMWWNDSIQTLFGYSAQSVEDNTDWWHEHIHPEDRRRIVADIYAAVESGQPFWANEYRFLKADGSYAHIFERGYVVRDDADEQPVRMIGAMMDITERKRAKEQLIRQNLRSQLFSDITLKIRTSLQIDEILQTSVTEVQKLLNADRVLITRFSDKGLMQTVKEAVVPGLPVVYGQDINDPCFGKSYIEKYRQGRISAITDIERANIQPCHIELLQRFSVKSNLVVPIIMQNQLWGLLIAHQCAHPRKWTEWEIELLQQLADQMGIAVSQAKLLEQETRQREELARSNEELQQFAFIASHDLQEPLRKITAFGDRLKATCQDALTDKGHDYLHRMQNAAERMQVLIEDLLTLSRITTRAQPFVDVNLSRVTQEVLSDLEIRITQTGARIEIGELPIIKADPLQMRQLLQNLISNALKFHDEKEPLLIRIYSKKITNQQLNSEFCQIIVEDNGIGFDEKYLDRIFNVFQRLHGRTEYEGTGMGLAICRKIVERHQGSITAKSEPGKGAMFIVTIRN</sequence>
<dbReference type="CDD" id="cd00082">
    <property type="entry name" value="HisKA"/>
    <property type="match status" value="1"/>
</dbReference>
<feature type="domain" description="Response regulatory" evidence="21">
    <location>
        <begin position="4"/>
        <end position="120"/>
    </location>
</feature>
<dbReference type="InterPro" id="IPR000700">
    <property type="entry name" value="PAS-assoc_C"/>
</dbReference>
<dbReference type="Gene3D" id="3.30.450.20">
    <property type="entry name" value="PAS domain"/>
    <property type="match status" value="3"/>
</dbReference>
<evidence type="ECO:0000259" key="22">
    <source>
        <dbReference type="PROSITE" id="PS50112"/>
    </source>
</evidence>
<dbReference type="Pfam" id="PF01590">
    <property type="entry name" value="GAF"/>
    <property type="match status" value="2"/>
</dbReference>
<evidence type="ECO:0000313" key="25">
    <source>
        <dbReference type="Proteomes" id="UP000218418"/>
    </source>
</evidence>
<evidence type="ECO:0000259" key="20">
    <source>
        <dbReference type="PROSITE" id="PS50109"/>
    </source>
</evidence>
<dbReference type="InterPro" id="IPR013655">
    <property type="entry name" value="PAS_fold_3"/>
</dbReference>
<proteinExistence type="inferred from homology"/>
<dbReference type="FunFam" id="2.10.70.100:FF:000001">
    <property type="entry name" value="Sensory transduction histidine kinase"/>
    <property type="match status" value="1"/>
</dbReference>
<feature type="domain" description="PAS" evidence="22">
    <location>
        <begin position="436"/>
        <end position="508"/>
    </location>
</feature>
<accession>A0A1Z4LJ05</accession>
<keyword evidence="10" id="KW-0677">Repeat</keyword>
<evidence type="ECO:0000256" key="5">
    <source>
        <dbReference type="ARBA" id="ARBA00022475"/>
    </source>
</evidence>
<evidence type="ECO:0000256" key="1">
    <source>
        <dbReference type="ARBA" id="ARBA00000085"/>
    </source>
</evidence>
<comment type="function">
    <text evidence="16">Photoreceptor which exists in two forms that are reversibly interconvertible by light: the R form that absorbs maximally in the red region of the spectrum and the FR form that absorbs maximally in the far-red region.</text>
</comment>
<keyword evidence="5" id="KW-1003">Cell membrane</keyword>
<dbReference type="PROSITE" id="PS50110">
    <property type="entry name" value="RESPONSE_REGULATORY"/>
    <property type="match status" value="1"/>
</dbReference>
<dbReference type="EMBL" id="AP018227">
    <property type="protein sequence ID" value="BAY81164.1"/>
    <property type="molecule type" value="Genomic_DNA"/>
</dbReference>
<feature type="domain" description="Phytochrome chromophore attachment site" evidence="19">
    <location>
        <begin position="714"/>
        <end position="850"/>
    </location>
</feature>
<evidence type="ECO:0000256" key="8">
    <source>
        <dbReference type="ARBA" id="ARBA00022679"/>
    </source>
</evidence>
<dbReference type="SUPFAM" id="SSF55785">
    <property type="entry name" value="PYP-like sensor domain (PAS domain)"/>
    <property type="match status" value="3"/>
</dbReference>
<evidence type="ECO:0000256" key="13">
    <source>
        <dbReference type="ARBA" id="ARBA00022989"/>
    </source>
</evidence>
<dbReference type="Gene3D" id="3.30.450.40">
    <property type="match status" value="2"/>
</dbReference>
<dbReference type="EC" id="2.7.13.3" evidence="4"/>
<dbReference type="CDD" id="cd00130">
    <property type="entry name" value="PAS"/>
    <property type="match status" value="3"/>
</dbReference>